<dbReference type="GO" id="GO:0003677">
    <property type="term" value="F:DNA binding"/>
    <property type="evidence" value="ECO:0007669"/>
    <property type="project" value="UniProtKB-KW"/>
</dbReference>
<dbReference type="RefSeq" id="WP_087138017.1">
    <property type="nucleotide sequence ID" value="NZ_FUKR01000058.1"/>
</dbReference>
<gene>
    <name evidence="2" type="ORF">FM119_10845</name>
</gene>
<dbReference type="Proteomes" id="UP000196778">
    <property type="component" value="Unassembled WGS sequence"/>
</dbReference>
<dbReference type="AlphaFoldDB" id="A0A1R4K1R9"/>
<keyword evidence="2" id="KW-0238">DNA-binding</keyword>
<dbReference type="EMBL" id="FUKR01000058">
    <property type="protein sequence ID" value="SJN38152.1"/>
    <property type="molecule type" value="Genomic_DNA"/>
</dbReference>
<evidence type="ECO:0000259" key="1">
    <source>
        <dbReference type="Pfam" id="PF12728"/>
    </source>
</evidence>
<dbReference type="InterPro" id="IPR041657">
    <property type="entry name" value="HTH_17"/>
</dbReference>
<feature type="domain" description="Helix-turn-helix" evidence="1">
    <location>
        <begin position="12"/>
        <end position="63"/>
    </location>
</feature>
<dbReference type="InterPro" id="IPR010093">
    <property type="entry name" value="SinI_DNA-bd"/>
</dbReference>
<organism evidence="2 3">
    <name type="scientific">Mycetocola reblochoni REB411</name>
    <dbReference type="NCBI Taxonomy" id="1255698"/>
    <lineage>
        <taxon>Bacteria</taxon>
        <taxon>Bacillati</taxon>
        <taxon>Actinomycetota</taxon>
        <taxon>Actinomycetes</taxon>
        <taxon>Micrococcales</taxon>
        <taxon>Microbacteriaceae</taxon>
        <taxon>Mycetocola</taxon>
    </lineage>
</organism>
<reference evidence="3" key="1">
    <citation type="submission" date="2017-02" db="EMBL/GenBank/DDBJ databases">
        <authorList>
            <person name="Dridi B."/>
        </authorList>
    </citation>
    <scope>NUCLEOTIDE SEQUENCE [LARGE SCALE GENOMIC DNA]</scope>
    <source>
        <strain evidence="3">EB411</strain>
    </source>
</reference>
<accession>A0A1R4K1R9</accession>
<name>A0A1R4K1R9_9MICO</name>
<keyword evidence="3" id="KW-1185">Reference proteome</keyword>
<sequence>MIRNSSPAAPRFLTVVDVAELLKVAREDVMDLLGRGELRAIRVGTSGQWRIEIDELTAYVDAQYEEARRALLWREANLASIGDLDDARRGRATRIAPRL</sequence>
<protein>
    <submittedName>
        <fullName evidence="2">Excisionase/Xis, DNA-binding</fullName>
    </submittedName>
</protein>
<dbReference type="OrthoDB" id="5524782at2"/>
<dbReference type="NCBIfam" id="TIGR01764">
    <property type="entry name" value="excise"/>
    <property type="match status" value="1"/>
</dbReference>
<evidence type="ECO:0000313" key="3">
    <source>
        <dbReference type="Proteomes" id="UP000196778"/>
    </source>
</evidence>
<evidence type="ECO:0000313" key="2">
    <source>
        <dbReference type="EMBL" id="SJN38152.1"/>
    </source>
</evidence>
<proteinExistence type="predicted"/>
<dbReference type="Pfam" id="PF12728">
    <property type="entry name" value="HTH_17"/>
    <property type="match status" value="1"/>
</dbReference>